<dbReference type="RefSeq" id="WP_095586740.1">
    <property type="nucleotide sequence ID" value="NZ_PKRZ01000001.1"/>
</dbReference>
<dbReference type="SMART" id="SM00327">
    <property type="entry name" value="VWA"/>
    <property type="match status" value="1"/>
</dbReference>
<dbReference type="Pfam" id="PF17802">
    <property type="entry name" value="SpaA"/>
    <property type="match status" value="1"/>
</dbReference>
<dbReference type="InterPro" id="IPR036465">
    <property type="entry name" value="vWFA_dom_sf"/>
</dbReference>
<evidence type="ECO:0000313" key="4">
    <source>
        <dbReference type="EMBL" id="PLW60615.1"/>
    </source>
</evidence>
<dbReference type="CDD" id="cd00198">
    <property type="entry name" value="vWFA"/>
    <property type="match status" value="1"/>
</dbReference>
<comment type="caution">
    <text evidence="4">The sequence shown here is derived from an EMBL/GenBank/DDBJ whole genome shotgun (WGS) entry which is preliminary data.</text>
</comment>
<evidence type="ECO:0000256" key="2">
    <source>
        <dbReference type="SAM" id="Phobius"/>
    </source>
</evidence>
<dbReference type="AlphaFoldDB" id="A0A2N5WEE6"/>
<proteinExistence type="predicted"/>
<dbReference type="Pfam" id="PF13519">
    <property type="entry name" value="VWA_2"/>
    <property type="match status" value="1"/>
</dbReference>
<sequence precursor="true">MRKKWSIMLSIIVLVLSFVPNLIQGYEVFADESTNHRDNIELVNQDNLSMTYDMTESSEGYTWSIHYKIKETKDDTELRLKLSFEHDQKVTIIPHENWEIKNNEILTSMFMQNGEGSIVLNSSKEITKLSLTIQADSKITKESEDEVTENILDDPKGILYDLFIPEKSTDSSGSDVASKPSDSANISTSNTIEQPSQAEEDEEKSLTTIHGTYPSNFSIKSLIETKLYNNIIPEYTTDSSGTYPTNSWSPTGNTTVKNHQGNKDASNNWDSTTTWDGDPTNKTTSYIEYGGVKGNAEFAIRKYAKETSTPGLYDVYLNVRGNEQKEVKPIDIVLVVDMSGSMEPENNPSGSNRAQATRDGVKQFLQSIQDAGIAQYVNVGLVGFSSPGEYITGANGYLEVGMASLSNASHVSAINNQLSPKFSGGTFTQLGLRKGAEMLQQDSSGNQKMMILLTDGVPTFSYKVSEAINTNGAIYGTTFNTTRDEPSFTSQLWRQVGQSRTPDSYTASGYTISDTWAATLGEARNIKNNGVELHALGIQLGKDVGYTNNNSDTYLTQEQVRVRMSLLASTGLYQDAATSGDVQKYLKDQANSVVSSFNTIINGTISDPLGTQFNYNGTTAELKSVGSSGLTSTPTVQMANKELNVTGINLGKNQEIQIHYQVRLNTETSDFIPEHWYQMNGRTTLTPNSNNPNNKVDFGIPSAKGLGVTLNLNKIWEEYDGDTSARPENVTFEIQRSTTTISDAWQKGYVNISGSNSQNTWFQNVKQLSEKQSGPPSLWLPKYNAMGQEMKYVISNEVSVPEYESTQVDDTTYKNIKQFVPLALEVTKEDGLGNKLPGATFKLTDEKGNEVVESIDATGTIFKYSDLKVGKYNLQEVNAPDGYMILKNNIVVDILTDGTVKVDDETIKVENRTIKMTVDNQKLGSLPATGGSGNLVYWITSFIILVLFIITGGYYILRKRR</sequence>
<keyword evidence="2" id="KW-0812">Transmembrane</keyword>
<dbReference type="Gene3D" id="2.60.40.1140">
    <property type="entry name" value="Collagen-binding surface protein Cna, B-type domain"/>
    <property type="match status" value="1"/>
</dbReference>
<dbReference type="Gene3D" id="2.60.40.10">
    <property type="entry name" value="Immunoglobulins"/>
    <property type="match status" value="1"/>
</dbReference>
<evidence type="ECO:0000256" key="1">
    <source>
        <dbReference type="SAM" id="MobiDB-lite"/>
    </source>
</evidence>
<dbReference type="InterPro" id="IPR002035">
    <property type="entry name" value="VWF_A"/>
</dbReference>
<gene>
    <name evidence="4" type="ORF">CYU10_001639</name>
</gene>
<dbReference type="Gene3D" id="2.60.40.2110">
    <property type="match status" value="1"/>
</dbReference>
<protein>
    <submittedName>
        <fullName evidence="4">von Willebrand factor type A domain protein</fullName>
    </submittedName>
</protein>
<dbReference type="SUPFAM" id="SSF53300">
    <property type="entry name" value="vWA-like"/>
    <property type="match status" value="1"/>
</dbReference>
<dbReference type="EMBL" id="PKRZ01000001">
    <property type="protein sequence ID" value="PLW60615.1"/>
    <property type="molecule type" value="Genomic_DNA"/>
</dbReference>
<organism evidence="4 5">
    <name type="scientific">Lactococcus lactis subsp. lactis</name>
    <name type="common">Streptococcus lactis</name>
    <dbReference type="NCBI Taxonomy" id="1360"/>
    <lineage>
        <taxon>Bacteria</taxon>
        <taxon>Bacillati</taxon>
        <taxon>Bacillota</taxon>
        <taxon>Bacilli</taxon>
        <taxon>Lactobacillales</taxon>
        <taxon>Streptococcaceae</taxon>
        <taxon>Lactococcus</taxon>
    </lineage>
</organism>
<dbReference type="Pfam" id="PF21426">
    <property type="entry name" value="GBS104-like_Ig"/>
    <property type="match status" value="1"/>
</dbReference>
<evidence type="ECO:0000313" key="5">
    <source>
        <dbReference type="Proteomes" id="UP000234865"/>
    </source>
</evidence>
<name>A0A2N5WEE6_LACLL</name>
<feature type="domain" description="VWFA" evidence="3">
    <location>
        <begin position="331"/>
        <end position="593"/>
    </location>
</feature>
<dbReference type="InterPro" id="IPR041033">
    <property type="entry name" value="SpaA_PFL_dom_1"/>
</dbReference>
<feature type="transmembrane region" description="Helical" evidence="2">
    <location>
        <begin position="935"/>
        <end position="957"/>
    </location>
</feature>
<feature type="region of interest" description="Disordered" evidence="1">
    <location>
        <begin position="257"/>
        <end position="277"/>
    </location>
</feature>
<dbReference type="InterPro" id="IPR049319">
    <property type="entry name" value="GBS104-like_Ig"/>
</dbReference>
<feature type="compositionally biased region" description="Polar residues" evidence="1">
    <location>
        <begin position="170"/>
        <end position="197"/>
    </location>
</feature>
<keyword evidence="2" id="KW-1133">Transmembrane helix</keyword>
<dbReference type="PROSITE" id="PS50234">
    <property type="entry name" value="VWFA"/>
    <property type="match status" value="1"/>
</dbReference>
<dbReference type="SUPFAM" id="SSF49478">
    <property type="entry name" value="Cna protein B-type domain"/>
    <property type="match status" value="1"/>
</dbReference>
<keyword evidence="2" id="KW-0472">Membrane</keyword>
<dbReference type="Gene3D" id="3.40.50.410">
    <property type="entry name" value="von Willebrand factor, type A domain"/>
    <property type="match status" value="1"/>
</dbReference>
<dbReference type="Proteomes" id="UP000234865">
    <property type="component" value="Unassembled WGS sequence"/>
</dbReference>
<feature type="region of interest" description="Disordered" evidence="1">
    <location>
        <begin position="169"/>
        <end position="210"/>
    </location>
</feature>
<dbReference type="InterPro" id="IPR013783">
    <property type="entry name" value="Ig-like_fold"/>
</dbReference>
<reference evidence="5" key="1">
    <citation type="submission" date="2016-08" db="EMBL/GenBank/DDBJ databases">
        <title>Comparative genomics of Lactococcus lactis strain WFLU12 isolated from the gastrointestinal tract of wild olive flounder (Paralichythys olivaceus).</title>
        <authorList>
            <person name="Nguyen T.L."/>
            <person name="Kim D.-H."/>
        </authorList>
    </citation>
    <scope>NUCLEOTIDE SEQUENCE [LARGE SCALE GENOMIC DNA]</scope>
    <source>
        <strain evidence="5">WFLU12</strain>
    </source>
</reference>
<evidence type="ECO:0000259" key="3">
    <source>
        <dbReference type="PROSITE" id="PS50234"/>
    </source>
</evidence>
<accession>A0A2N5WEE6</accession>